<gene>
    <name evidence="2" type="ORF">RGQ13_19865</name>
</gene>
<proteinExistence type="predicted"/>
<dbReference type="RefSeq" id="WP_348391469.1">
    <property type="nucleotide sequence ID" value="NZ_CP134145.1"/>
</dbReference>
<evidence type="ECO:0008006" key="4">
    <source>
        <dbReference type="Google" id="ProtNLM"/>
    </source>
</evidence>
<feature type="signal peptide" evidence="1">
    <location>
        <begin position="1"/>
        <end position="22"/>
    </location>
</feature>
<dbReference type="EMBL" id="CP134145">
    <property type="protein sequence ID" value="WNC72350.1"/>
    <property type="molecule type" value="Genomic_DNA"/>
</dbReference>
<feature type="chain" id="PRO_5045230233" description="Carbohydrate-binding domain-containing protein" evidence="1">
    <location>
        <begin position="23"/>
        <end position="212"/>
    </location>
</feature>
<keyword evidence="3" id="KW-1185">Reference proteome</keyword>
<dbReference type="Proteomes" id="UP001258994">
    <property type="component" value="Chromosome"/>
</dbReference>
<organism evidence="2 3">
    <name type="scientific">Thalassotalea psychrophila</name>
    <dbReference type="NCBI Taxonomy" id="3065647"/>
    <lineage>
        <taxon>Bacteria</taxon>
        <taxon>Pseudomonadati</taxon>
        <taxon>Pseudomonadota</taxon>
        <taxon>Gammaproteobacteria</taxon>
        <taxon>Alteromonadales</taxon>
        <taxon>Colwelliaceae</taxon>
        <taxon>Thalassotalea</taxon>
    </lineage>
</organism>
<evidence type="ECO:0000256" key="1">
    <source>
        <dbReference type="SAM" id="SignalP"/>
    </source>
</evidence>
<reference evidence="3" key="1">
    <citation type="submission" date="2023-09" db="EMBL/GenBank/DDBJ databases">
        <authorList>
            <person name="Li S."/>
            <person name="Li X."/>
            <person name="Zhang C."/>
            <person name="Zhao Z."/>
        </authorList>
    </citation>
    <scope>NUCLEOTIDE SEQUENCE [LARGE SCALE GENOMIC DNA]</scope>
    <source>
        <strain evidence="3">SQ149</strain>
    </source>
</reference>
<sequence>MRSIQRNITFLVCTLLSHVLIAAEEVPTSKPISIGLTISAPLFDGSCGKSEWGAAQKIELPAGASIYLMHDKGSLFVCAKGKAEDYAVIDLYIENAETGNLHNLHASAQLSEKLLIDKEWGQPERWNLKDWGGFWVPYAGYEETEKGRRPKFLKGSHREIQVLRKKFSGNIWKMMISVSAINHEGDSQAFFFPEKAVDTDTSTWLTFSFSGA</sequence>
<evidence type="ECO:0000313" key="2">
    <source>
        <dbReference type="EMBL" id="WNC72350.1"/>
    </source>
</evidence>
<keyword evidence="1" id="KW-0732">Signal</keyword>
<name>A0ABY9TX54_9GAMM</name>
<protein>
    <recommendedName>
        <fullName evidence="4">Carbohydrate-binding domain-containing protein</fullName>
    </recommendedName>
</protein>
<accession>A0ABY9TX54</accession>
<evidence type="ECO:0000313" key="3">
    <source>
        <dbReference type="Proteomes" id="UP001258994"/>
    </source>
</evidence>